<feature type="domain" description="Major facilitator superfamily (MFS) profile" evidence="7">
    <location>
        <begin position="22"/>
        <end position="432"/>
    </location>
</feature>
<dbReference type="PROSITE" id="PS00217">
    <property type="entry name" value="SUGAR_TRANSPORT_2"/>
    <property type="match status" value="1"/>
</dbReference>
<keyword evidence="2" id="KW-0813">Transport</keyword>
<dbReference type="Pfam" id="PF07690">
    <property type="entry name" value="MFS_1"/>
    <property type="match status" value="1"/>
</dbReference>
<dbReference type="PROSITE" id="PS50850">
    <property type="entry name" value="MFS"/>
    <property type="match status" value="1"/>
</dbReference>
<feature type="transmembrane region" description="Helical" evidence="6">
    <location>
        <begin position="176"/>
        <end position="195"/>
    </location>
</feature>
<evidence type="ECO:0000259" key="7">
    <source>
        <dbReference type="PROSITE" id="PS50850"/>
    </source>
</evidence>
<evidence type="ECO:0000256" key="1">
    <source>
        <dbReference type="ARBA" id="ARBA00004651"/>
    </source>
</evidence>
<feature type="transmembrane region" description="Helical" evidence="6">
    <location>
        <begin position="112"/>
        <end position="133"/>
    </location>
</feature>
<evidence type="ECO:0000256" key="6">
    <source>
        <dbReference type="SAM" id="Phobius"/>
    </source>
</evidence>
<dbReference type="PANTHER" id="PTHR23508">
    <property type="entry name" value="CARBOXYLIC ACID TRANSPORTER PROTEIN HOMOLOG"/>
    <property type="match status" value="1"/>
</dbReference>
<organism evidence="8 9">
    <name type="scientific">Bacillus arachidis</name>
    <dbReference type="NCBI Taxonomy" id="2819290"/>
    <lineage>
        <taxon>Bacteria</taxon>
        <taxon>Bacillati</taxon>
        <taxon>Bacillota</taxon>
        <taxon>Bacilli</taxon>
        <taxon>Bacillales</taxon>
        <taxon>Bacillaceae</taxon>
        <taxon>Bacillus</taxon>
    </lineage>
</organism>
<feature type="transmembrane region" description="Helical" evidence="6">
    <location>
        <begin position="319"/>
        <end position="336"/>
    </location>
</feature>
<dbReference type="Gene3D" id="1.20.1250.20">
    <property type="entry name" value="MFS general substrate transporter like domains"/>
    <property type="match status" value="1"/>
</dbReference>
<dbReference type="Proteomes" id="UP000677611">
    <property type="component" value="Unassembled WGS sequence"/>
</dbReference>
<comment type="caution">
    <text evidence="8">The sequence shown here is derived from an EMBL/GenBank/DDBJ whole genome shotgun (WGS) entry which is preliminary data.</text>
</comment>
<sequence>MNAINVTQIIDRSRFSSFHISLVFWCFLIILIDGYDAVIYGSVVPILIEEWAMTPVTAGTIGSYTAAGTALGAIFFGFLADKVGRKKVILFCTALFSLFTALAGFAEGPLAFTVLRIIAGLGLGGVMPNVISLTTEYAPKRIRTAIVSFVFCGYSVGGIIAALLSKSMLPTMGWKPIFWVASLPLLLLPLIAKAIPESVGFLLDKSKDKEISNILSKLDSEYKMSENVKFERLQVKEKGSPIVKLFEKKRALSTIMFWISCFSCFVLIYTMSTWLPKLMIQAGYDLSSSLTFTAMMNVGAIIGTIIFGRLTDKWGFKKVMIPLYICGALALSAIGLTKSSLVAYILIGVIGAASVGVQNIGNAFASQYYPPSMRSTGIGATMAFGRIGGIVAPTFVGVLLTMNLPANMNFIVIGIAAIVGAIAILFVQERYSDYKTEGKNVDVSQKDLGEKM</sequence>
<name>A0ABS3P0H4_9BACI</name>
<proteinExistence type="predicted"/>
<feature type="transmembrane region" description="Helical" evidence="6">
    <location>
        <begin position="342"/>
        <end position="365"/>
    </location>
</feature>
<dbReference type="SUPFAM" id="SSF103473">
    <property type="entry name" value="MFS general substrate transporter"/>
    <property type="match status" value="1"/>
</dbReference>
<evidence type="ECO:0000256" key="5">
    <source>
        <dbReference type="ARBA" id="ARBA00023136"/>
    </source>
</evidence>
<evidence type="ECO:0000313" key="8">
    <source>
        <dbReference type="EMBL" id="MBO1626674.1"/>
    </source>
</evidence>
<feature type="transmembrane region" description="Helical" evidence="6">
    <location>
        <begin position="88"/>
        <end position="106"/>
    </location>
</feature>
<keyword evidence="3 6" id="KW-0812">Transmembrane</keyword>
<comment type="subcellular location">
    <subcellularLocation>
        <location evidence="1">Cell membrane</location>
        <topology evidence="1">Multi-pass membrane protein</topology>
    </subcellularLocation>
</comment>
<dbReference type="EMBL" id="JAGDQJ010000018">
    <property type="protein sequence ID" value="MBO1626674.1"/>
    <property type="molecule type" value="Genomic_DNA"/>
</dbReference>
<feature type="transmembrane region" description="Helical" evidence="6">
    <location>
        <begin position="145"/>
        <end position="164"/>
    </location>
</feature>
<dbReference type="InterPro" id="IPR036259">
    <property type="entry name" value="MFS_trans_sf"/>
</dbReference>
<keyword evidence="5 6" id="KW-0472">Membrane</keyword>
<evidence type="ECO:0000256" key="2">
    <source>
        <dbReference type="ARBA" id="ARBA00022448"/>
    </source>
</evidence>
<feature type="transmembrane region" description="Helical" evidence="6">
    <location>
        <begin position="20"/>
        <end position="41"/>
    </location>
</feature>
<dbReference type="PANTHER" id="PTHR23508:SF10">
    <property type="entry name" value="CARBOXYLIC ACID TRANSPORTER PROTEIN HOMOLOG"/>
    <property type="match status" value="1"/>
</dbReference>
<dbReference type="InterPro" id="IPR020846">
    <property type="entry name" value="MFS_dom"/>
</dbReference>
<dbReference type="RefSeq" id="WP_208018260.1">
    <property type="nucleotide sequence ID" value="NZ_JAGDQJ010000018.1"/>
</dbReference>
<dbReference type="InterPro" id="IPR005829">
    <property type="entry name" value="Sugar_transporter_CS"/>
</dbReference>
<reference evidence="8 9" key="1">
    <citation type="submission" date="2021-03" db="EMBL/GenBank/DDBJ databases">
        <title>Identification of novel Bacillus strains.</title>
        <authorList>
            <person name="Xiao Z."/>
            <person name="Li Y."/>
            <person name="Shen J."/>
        </authorList>
    </citation>
    <scope>NUCLEOTIDE SEQUENCE [LARGE SCALE GENOMIC DNA]</scope>
    <source>
        <strain evidence="8 9">SY8</strain>
    </source>
</reference>
<feature type="transmembrane region" description="Helical" evidence="6">
    <location>
        <begin position="287"/>
        <end position="307"/>
    </location>
</feature>
<evidence type="ECO:0000313" key="9">
    <source>
        <dbReference type="Proteomes" id="UP000677611"/>
    </source>
</evidence>
<feature type="transmembrane region" description="Helical" evidence="6">
    <location>
        <begin position="408"/>
        <end position="427"/>
    </location>
</feature>
<gene>
    <name evidence="8" type="ORF">J4P90_15755</name>
</gene>
<keyword evidence="4 6" id="KW-1133">Transmembrane helix</keyword>
<dbReference type="CDD" id="cd17365">
    <property type="entry name" value="MFS_PcaK_like"/>
    <property type="match status" value="1"/>
</dbReference>
<evidence type="ECO:0000256" key="3">
    <source>
        <dbReference type="ARBA" id="ARBA00022692"/>
    </source>
</evidence>
<accession>A0ABS3P0H4</accession>
<evidence type="ECO:0000256" key="4">
    <source>
        <dbReference type="ARBA" id="ARBA00022989"/>
    </source>
</evidence>
<feature type="transmembrane region" description="Helical" evidence="6">
    <location>
        <begin position="377"/>
        <end position="402"/>
    </location>
</feature>
<feature type="transmembrane region" description="Helical" evidence="6">
    <location>
        <begin position="255"/>
        <end position="275"/>
    </location>
</feature>
<keyword evidence="9" id="KW-1185">Reference proteome</keyword>
<protein>
    <submittedName>
        <fullName evidence="8">Aromatic acid/H+ symport family MFS transporter</fullName>
    </submittedName>
</protein>
<feature type="transmembrane region" description="Helical" evidence="6">
    <location>
        <begin position="61"/>
        <end position="81"/>
    </location>
</feature>
<dbReference type="InterPro" id="IPR011701">
    <property type="entry name" value="MFS"/>
</dbReference>